<comment type="caution">
    <text evidence="6">The sequence shown here is derived from an EMBL/GenBank/DDBJ whole genome shotgun (WGS) entry which is preliminary data.</text>
</comment>
<dbReference type="CDD" id="cd20268">
    <property type="entry name" value="Complex1_LYR_SDHAF1_LYRM8"/>
    <property type="match status" value="1"/>
</dbReference>
<dbReference type="InterPro" id="IPR045295">
    <property type="entry name" value="Complex1_LYR_SDHAF1_LYRM8"/>
</dbReference>
<evidence type="ECO:0000256" key="3">
    <source>
        <dbReference type="ARBA" id="ARBA00023186"/>
    </source>
</evidence>
<evidence type="ECO:0000313" key="7">
    <source>
        <dbReference type="Proteomes" id="UP001218218"/>
    </source>
</evidence>
<dbReference type="GO" id="GO:0034553">
    <property type="term" value="P:mitochondrial respiratory chain complex II assembly"/>
    <property type="evidence" value="ECO:0007669"/>
    <property type="project" value="InterPro"/>
</dbReference>
<dbReference type="Proteomes" id="UP001218218">
    <property type="component" value="Unassembled WGS sequence"/>
</dbReference>
<reference evidence="6" key="1">
    <citation type="submission" date="2023-03" db="EMBL/GenBank/DDBJ databases">
        <title>Massive genome expansion in bonnet fungi (Mycena s.s.) driven by repeated elements and novel gene families across ecological guilds.</title>
        <authorList>
            <consortium name="Lawrence Berkeley National Laboratory"/>
            <person name="Harder C.B."/>
            <person name="Miyauchi S."/>
            <person name="Viragh M."/>
            <person name="Kuo A."/>
            <person name="Thoen E."/>
            <person name="Andreopoulos B."/>
            <person name="Lu D."/>
            <person name="Skrede I."/>
            <person name="Drula E."/>
            <person name="Henrissat B."/>
            <person name="Morin E."/>
            <person name="Kohler A."/>
            <person name="Barry K."/>
            <person name="LaButti K."/>
            <person name="Morin E."/>
            <person name="Salamov A."/>
            <person name="Lipzen A."/>
            <person name="Mereny Z."/>
            <person name="Hegedus B."/>
            <person name="Baldrian P."/>
            <person name="Stursova M."/>
            <person name="Weitz H."/>
            <person name="Taylor A."/>
            <person name="Grigoriev I.V."/>
            <person name="Nagy L.G."/>
            <person name="Martin F."/>
            <person name="Kauserud H."/>
        </authorList>
    </citation>
    <scope>NUCLEOTIDE SEQUENCE</scope>
    <source>
        <strain evidence="6">CBHHK002</strain>
    </source>
</reference>
<evidence type="ECO:0000256" key="4">
    <source>
        <dbReference type="ARBA" id="ARBA00025715"/>
    </source>
</evidence>
<evidence type="ECO:0000259" key="5">
    <source>
        <dbReference type="Pfam" id="PF05347"/>
    </source>
</evidence>
<comment type="similarity">
    <text evidence="4">Belongs to the complex I LYR family. SDHAF1 subfamily.</text>
</comment>
<evidence type="ECO:0000256" key="2">
    <source>
        <dbReference type="ARBA" id="ARBA00023128"/>
    </source>
</evidence>
<accession>A0AAD7F3H0</accession>
<dbReference type="Pfam" id="PF05347">
    <property type="entry name" value="Complex1_LYR"/>
    <property type="match status" value="1"/>
</dbReference>
<gene>
    <name evidence="6" type="ORF">DFH08DRAFT_835742</name>
</gene>
<dbReference type="InterPro" id="IPR008011">
    <property type="entry name" value="Complex1_LYR_dom"/>
</dbReference>
<dbReference type="GO" id="GO:0005759">
    <property type="term" value="C:mitochondrial matrix"/>
    <property type="evidence" value="ECO:0007669"/>
    <property type="project" value="UniProtKB-SubCell"/>
</dbReference>
<comment type="subcellular location">
    <subcellularLocation>
        <location evidence="1">Mitochondrion matrix</location>
    </subcellularLocation>
</comment>
<dbReference type="PANTHER" id="PTHR13675">
    <property type="entry name" value="LYR MOTIF-CONTAINING PROTEIN 2"/>
    <property type="match status" value="1"/>
</dbReference>
<evidence type="ECO:0000256" key="1">
    <source>
        <dbReference type="ARBA" id="ARBA00004305"/>
    </source>
</evidence>
<keyword evidence="2" id="KW-0496">Mitochondrion</keyword>
<dbReference type="AlphaFoldDB" id="A0AAD7F3H0"/>
<organism evidence="6 7">
    <name type="scientific">Mycena albidolilacea</name>
    <dbReference type="NCBI Taxonomy" id="1033008"/>
    <lineage>
        <taxon>Eukaryota</taxon>
        <taxon>Fungi</taxon>
        <taxon>Dikarya</taxon>
        <taxon>Basidiomycota</taxon>
        <taxon>Agaricomycotina</taxon>
        <taxon>Agaricomycetes</taxon>
        <taxon>Agaricomycetidae</taxon>
        <taxon>Agaricales</taxon>
        <taxon>Marasmiineae</taxon>
        <taxon>Mycenaceae</taxon>
        <taxon>Mycena</taxon>
    </lineage>
</organism>
<keyword evidence="7" id="KW-1185">Reference proteome</keyword>
<protein>
    <recommendedName>
        <fullName evidence="5">Complex 1 LYR protein domain-containing protein</fullName>
    </recommendedName>
</protein>
<keyword evidence="3" id="KW-0143">Chaperone</keyword>
<proteinExistence type="inferred from homology"/>
<sequence length="102" mass="11843">MSSARRSGLQKEVLNLYRRALRIPRTKPTQTRAKWDLLIRYSFRNNAASVSPRDVSAIEHLLRVGGRQIALYEDASVRDCQVSAEMRVWEQTQTQRQNRTLA</sequence>
<feature type="domain" description="Complex 1 LYR protein" evidence="5">
    <location>
        <begin position="11"/>
        <end position="68"/>
    </location>
</feature>
<name>A0AAD7F3H0_9AGAR</name>
<dbReference type="EMBL" id="JARIHO010000002">
    <property type="protein sequence ID" value="KAJ7366874.1"/>
    <property type="molecule type" value="Genomic_DNA"/>
</dbReference>
<dbReference type="PANTHER" id="PTHR13675:SF1">
    <property type="entry name" value="SUCCINATE DEHYDROGENASE ASSEMBLY FACTOR 1, MITOCHONDRIAL"/>
    <property type="match status" value="1"/>
</dbReference>
<evidence type="ECO:0000313" key="6">
    <source>
        <dbReference type="EMBL" id="KAJ7366874.1"/>
    </source>
</evidence>